<evidence type="ECO:0000256" key="4">
    <source>
        <dbReference type="SAM" id="MobiDB-lite"/>
    </source>
</evidence>
<protein>
    <recommendedName>
        <fullName evidence="8">Golgi to ER traffic protein 2</fullName>
    </recommendedName>
</protein>
<evidence type="ECO:0000256" key="5">
    <source>
        <dbReference type="SAM" id="Phobius"/>
    </source>
</evidence>
<organism evidence="6 7">
    <name type="scientific">Wickerhamiella sorbophila</name>
    <dbReference type="NCBI Taxonomy" id="45607"/>
    <lineage>
        <taxon>Eukaryota</taxon>
        <taxon>Fungi</taxon>
        <taxon>Dikarya</taxon>
        <taxon>Ascomycota</taxon>
        <taxon>Saccharomycotina</taxon>
        <taxon>Dipodascomycetes</taxon>
        <taxon>Dipodascales</taxon>
        <taxon>Trichomonascaceae</taxon>
        <taxon>Wickerhamiella</taxon>
    </lineage>
</organism>
<keyword evidence="3 5" id="KW-0472">Membrane</keyword>
<name>A0A2T0FPM9_9ASCO</name>
<feature type="compositionally biased region" description="Basic and acidic residues" evidence="4">
    <location>
        <begin position="8"/>
        <end position="25"/>
    </location>
</feature>
<feature type="region of interest" description="Disordered" evidence="4">
    <location>
        <begin position="1"/>
        <end position="82"/>
    </location>
</feature>
<comment type="caution">
    <text evidence="6">The sequence shown here is derived from an EMBL/GenBank/DDBJ whole genome shotgun (WGS) entry which is preliminary data.</text>
</comment>
<feature type="compositionally biased region" description="Polar residues" evidence="4">
    <location>
        <begin position="46"/>
        <end position="58"/>
    </location>
</feature>
<reference evidence="6 7" key="1">
    <citation type="submission" date="2017-04" db="EMBL/GenBank/DDBJ databases">
        <title>Genome sequencing of [Candida] sorbophila.</title>
        <authorList>
            <person name="Ahn J.O."/>
        </authorList>
    </citation>
    <scope>NUCLEOTIDE SEQUENCE [LARGE SCALE GENOMIC DNA]</scope>
    <source>
        <strain evidence="6 7">DS02</strain>
    </source>
</reference>
<evidence type="ECO:0000313" key="7">
    <source>
        <dbReference type="Proteomes" id="UP000238350"/>
    </source>
</evidence>
<dbReference type="PANTHER" id="PTHR28263:SF1">
    <property type="entry name" value="GOLGI TO ER TRAFFIC PROTEIN 2"/>
    <property type="match status" value="1"/>
</dbReference>
<keyword evidence="1 5" id="KW-0812">Transmembrane</keyword>
<evidence type="ECO:0000256" key="2">
    <source>
        <dbReference type="ARBA" id="ARBA00022989"/>
    </source>
</evidence>
<feature type="transmembrane region" description="Helical" evidence="5">
    <location>
        <begin position="146"/>
        <end position="164"/>
    </location>
</feature>
<dbReference type="EMBL" id="NDIQ01000022">
    <property type="protein sequence ID" value="PRT56938.1"/>
    <property type="molecule type" value="Genomic_DNA"/>
</dbReference>
<dbReference type="RefSeq" id="XP_024666883.1">
    <property type="nucleotide sequence ID" value="XM_024811115.1"/>
</dbReference>
<evidence type="ECO:0000313" key="6">
    <source>
        <dbReference type="EMBL" id="PRT56938.1"/>
    </source>
</evidence>
<evidence type="ECO:0000256" key="3">
    <source>
        <dbReference type="ARBA" id="ARBA00023136"/>
    </source>
</evidence>
<dbReference type="AlphaFoldDB" id="A0A2T0FPM9"/>
<dbReference type="Proteomes" id="UP000238350">
    <property type="component" value="Unassembled WGS sequence"/>
</dbReference>
<dbReference type="Pfam" id="PF08690">
    <property type="entry name" value="GET2"/>
    <property type="match status" value="1"/>
</dbReference>
<dbReference type="GeneID" id="36518306"/>
<dbReference type="PANTHER" id="PTHR28263">
    <property type="entry name" value="GOLGI TO ER TRAFFIC PROTEIN 2"/>
    <property type="match status" value="1"/>
</dbReference>
<dbReference type="GO" id="GO:0006890">
    <property type="term" value="P:retrograde vesicle-mediated transport, Golgi to endoplasmic reticulum"/>
    <property type="evidence" value="ECO:0007669"/>
    <property type="project" value="TreeGrafter"/>
</dbReference>
<evidence type="ECO:0000256" key="1">
    <source>
        <dbReference type="ARBA" id="ARBA00022692"/>
    </source>
</evidence>
<keyword evidence="7" id="KW-1185">Reference proteome</keyword>
<dbReference type="InterPro" id="IPR028143">
    <property type="entry name" value="Get2/sif1"/>
</dbReference>
<proteinExistence type="predicted"/>
<gene>
    <name evidence="6" type="ORF">B9G98_04558</name>
</gene>
<feature type="compositionally biased region" description="Basic and acidic residues" evidence="4">
    <location>
        <begin position="73"/>
        <end position="82"/>
    </location>
</feature>
<sequence length="256" mass="28488">MSDNVQSARERRQARIREGAADRLAKITGSAGRSFQTESESRQFNRKPTSQLGKPESSSPEHHDDPPDVLPSDLDKPQTQSEDRFADDPLFKMLSQMQSNLNQDGSGGPGAFNFDFSDLVAQKLSAAQSVEDTPAAQAQRARSQRFQTAVHIILMVLVGLYASWNTYMLLSIFTTVEVVLTVAFSFSAPPARQSMFSPFVVYLPAVLQRPVRLLLANEMVIRQTYRDFCLVLLVYGLLHAYDGTDATSIHYRVPVS</sequence>
<evidence type="ECO:0008006" key="8">
    <source>
        <dbReference type="Google" id="ProtNLM"/>
    </source>
</evidence>
<accession>A0A2T0FPM9</accession>
<keyword evidence="2 5" id="KW-1133">Transmembrane helix</keyword>